<reference evidence="1 2" key="1">
    <citation type="submission" date="2023-03" db="EMBL/GenBank/DDBJ databases">
        <authorList>
            <person name="Pearce D."/>
        </authorList>
    </citation>
    <scope>NUCLEOTIDE SEQUENCE [LARGE SCALE GENOMIC DNA]</scope>
    <source>
        <strain evidence="1">Msz</strain>
    </source>
</reference>
<dbReference type="Proteomes" id="UP001162030">
    <property type="component" value="Chromosome"/>
</dbReference>
<organism evidence="1 2">
    <name type="scientific">Methylocaldum szegediense</name>
    <dbReference type="NCBI Taxonomy" id="73780"/>
    <lineage>
        <taxon>Bacteria</taxon>
        <taxon>Pseudomonadati</taxon>
        <taxon>Pseudomonadota</taxon>
        <taxon>Gammaproteobacteria</taxon>
        <taxon>Methylococcales</taxon>
        <taxon>Methylococcaceae</taxon>
        <taxon>Methylocaldum</taxon>
    </lineage>
</organism>
<proteinExistence type="predicted"/>
<sequence length="93" mass="10610">MRNERSVFAEFRDIYQMETDFVKKIEAEFDEMIEEALIESESAPRLAGLGGAETATRTHVTLPWWNRAVIPYGRVIFARQAHDEGTLCSCTQA</sequence>
<name>A0ABM9I0N3_9GAMM</name>
<dbReference type="EMBL" id="OX458333">
    <property type="protein sequence ID" value="CAI8812343.1"/>
    <property type="molecule type" value="Genomic_DNA"/>
</dbReference>
<gene>
    <name evidence="1" type="ORF">MSZNOR_1803</name>
</gene>
<dbReference type="RefSeq" id="WP_026610133.1">
    <property type="nucleotide sequence ID" value="NZ_OX458333.1"/>
</dbReference>
<evidence type="ECO:0000313" key="2">
    <source>
        <dbReference type="Proteomes" id="UP001162030"/>
    </source>
</evidence>
<protein>
    <submittedName>
        <fullName evidence="1">Uncharacterized protein</fullName>
    </submittedName>
</protein>
<accession>A0ABM9I0N3</accession>
<evidence type="ECO:0000313" key="1">
    <source>
        <dbReference type="EMBL" id="CAI8812343.1"/>
    </source>
</evidence>
<keyword evidence="2" id="KW-1185">Reference proteome</keyword>